<sequence length="110" mass="12419">MADNHETRLTAIEARFEELAEQIRQLTLAIQQGNPQPATTIAAPNPHQPDYARCQNRYDGGRDHRGNGDNFQDEYKIKVDLQPFSGSLDIESTLDCLAEVDRFFEILGSL</sequence>
<accession>A0A067KE66</accession>
<dbReference type="EMBL" id="KK914530">
    <property type="protein sequence ID" value="KDP34407.1"/>
    <property type="molecule type" value="Genomic_DNA"/>
</dbReference>
<evidence type="ECO:0000313" key="3">
    <source>
        <dbReference type="Proteomes" id="UP000027138"/>
    </source>
</evidence>
<evidence type="ECO:0000313" key="2">
    <source>
        <dbReference type="EMBL" id="KDP34407.1"/>
    </source>
</evidence>
<dbReference type="Proteomes" id="UP000027138">
    <property type="component" value="Unassembled WGS sequence"/>
</dbReference>
<dbReference type="OrthoDB" id="1934635at2759"/>
<dbReference type="AlphaFoldDB" id="A0A067KE66"/>
<feature type="coiled-coil region" evidence="1">
    <location>
        <begin position="2"/>
        <end position="29"/>
    </location>
</feature>
<keyword evidence="1" id="KW-0175">Coiled coil</keyword>
<protein>
    <submittedName>
        <fullName evidence="2">Uncharacterized protein</fullName>
    </submittedName>
</protein>
<reference evidence="2 3" key="1">
    <citation type="journal article" date="2014" name="PLoS ONE">
        <title>Global Analysis of Gene Expression Profiles in Physic Nut (Jatropha curcas L.) Seedlings Exposed to Salt Stress.</title>
        <authorList>
            <person name="Zhang L."/>
            <person name="Zhang C."/>
            <person name="Wu P."/>
            <person name="Chen Y."/>
            <person name="Li M."/>
            <person name="Jiang H."/>
            <person name="Wu G."/>
        </authorList>
    </citation>
    <scope>NUCLEOTIDE SEQUENCE [LARGE SCALE GENOMIC DNA]</scope>
    <source>
        <strain evidence="3">cv. GZQX0401</strain>
        <tissue evidence="2">Young leaves</tissue>
    </source>
</reference>
<evidence type="ECO:0000256" key="1">
    <source>
        <dbReference type="SAM" id="Coils"/>
    </source>
</evidence>
<keyword evidence="3" id="KW-1185">Reference proteome</keyword>
<name>A0A067KE66_JATCU</name>
<proteinExistence type="predicted"/>
<gene>
    <name evidence="2" type="ORF">JCGZ_12688</name>
</gene>
<organism evidence="2 3">
    <name type="scientific">Jatropha curcas</name>
    <name type="common">Barbados nut</name>
    <dbReference type="NCBI Taxonomy" id="180498"/>
    <lineage>
        <taxon>Eukaryota</taxon>
        <taxon>Viridiplantae</taxon>
        <taxon>Streptophyta</taxon>
        <taxon>Embryophyta</taxon>
        <taxon>Tracheophyta</taxon>
        <taxon>Spermatophyta</taxon>
        <taxon>Magnoliopsida</taxon>
        <taxon>eudicotyledons</taxon>
        <taxon>Gunneridae</taxon>
        <taxon>Pentapetalae</taxon>
        <taxon>rosids</taxon>
        <taxon>fabids</taxon>
        <taxon>Malpighiales</taxon>
        <taxon>Euphorbiaceae</taxon>
        <taxon>Crotonoideae</taxon>
        <taxon>Jatropheae</taxon>
        <taxon>Jatropha</taxon>
    </lineage>
</organism>